<keyword evidence="7" id="KW-1133">Transmembrane helix</keyword>
<evidence type="ECO:0000256" key="9">
    <source>
        <dbReference type="SAM" id="SignalP"/>
    </source>
</evidence>
<dbReference type="PANTHER" id="PTHR21397">
    <property type="entry name" value="CHROMATIN COMPLEXES SUBUNIT BAP18-RELATED"/>
    <property type="match status" value="1"/>
</dbReference>
<comment type="subcellular location">
    <subcellularLocation>
        <location evidence="1">Endoplasmic reticulum membrane</location>
        <topology evidence="1">Single-pass type I membrane protein</topology>
    </subcellularLocation>
</comment>
<dbReference type="CDD" id="cd22209">
    <property type="entry name" value="EMC10"/>
    <property type="match status" value="1"/>
</dbReference>
<comment type="caution">
    <text evidence="10">The sequence shown here is derived from an EMBL/GenBank/DDBJ whole genome shotgun (WGS) entry which is preliminary data.</text>
</comment>
<evidence type="ECO:0000256" key="4">
    <source>
        <dbReference type="ARBA" id="ARBA00022692"/>
    </source>
</evidence>
<proteinExistence type="inferred from homology"/>
<evidence type="ECO:0000256" key="1">
    <source>
        <dbReference type="ARBA" id="ARBA00004115"/>
    </source>
</evidence>
<evidence type="ECO:0000256" key="3">
    <source>
        <dbReference type="ARBA" id="ARBA00020105"/>
    </source>
</evidence>
<keyword evidence="8" id="KW-0472">Membrane</keyword>
<feature type="signal peptide" evidence="9">
    <location>
        <begin position="1"/>
        <end position="17"/>
    </location>
</feature>
<evidence type="ECO:0000256" key="2">
    <source>
        <dbReference type="ARBA" id="ARBA00007695"/>
    </source>
</evidence>
<evidence type="ECO:0000256" key="6">
    <source>
        <dbReference type="ARBA" id="ARBA00022824"/>
    </source>
</evidence>
<accession>A0ABR1K0E4</accession>
<reference evidence="10 11" key="1">
    <citation type="submission" date="2024-01" db="EMBL/GenBank/DDBJ databases">
        <title>A draft genome for the cacao thread blight pathogen Marasmiellus scandens.</title>
        <authorList>
            <person name="Baruah I.K."/>
            <person name="Leung J."/>
            <person name="Bukari Y."/>
            <person name="Amoako-Attah I."/>
            <person name="Meinhardt L.W."/>
            <person name="Bailey B.A."/>
            <person name="Cohen S.P."/>
        </authorList>
    </citation>
    <scope>NUCLEOTIDE SEQUENCE [LARGE SCALE GENOMIC DNA]</scope>
    <source>
        <strain evidence="10 11">GH-19</strain>
    </source>
</reference>
<keyword evidence="5 9" id="KW-0732">Signal</keyword>
<dbReference type="Pfam" id="PF21203">
    <property type="entry name" value="ECM10"/>
    <property type="match status" value="1"/>
</dbReference>
<evidence type="ECO:0000256" key="7">
    <source>
        <dbReference type="ARBA" id="ARBA00022989"/>
    </source>
</evidence>
<sequence length="233" mass="25510">MLFPILSGLLFPLLAYASNVNVYHRVLIPNVPQSSFIERGVLDTSTSSFQPSPSFSQHFSQFAERLQDLISNNDVDTESVLYQVALERKGGEWDVSSVKLCHLPFISSDSIILHIPDHATDSYPYAIDYFVSPVPHDGSCPKFSAKDSGLTAAMLSSFSKNADKINTTVSLISAGLPPLPQLRTPPPLTPTGEPVQPVPEKSFLQKYWMYIAALMIALLLSGGAPEEEQSGRK</sequence>
<protein>
    <recommendedName>
        <fullName evidence="3">ER membrane protein complex subunit 10</fullName>
    </recommendedName>
</protein>
<feature type="chain" id="PRO_5046772952" description="ER membrane protein complex subunit 10" evidence="9">
    <location>
        <begin position="18"/>
        <end position="233"/>
    </location>
</feature>
<evidence type="ECO:0000256" key="5">
    <source>
        <dbReference type="ARBA" id="ARBA00022729"/>
    </source>
</evidence>
<gene>
    <name evidence="10" type="ORF">VKT23_001927</name>
</gene>
<organism evidence="10 11">
    <name type="scientific">Marasmiellus scandens</name>
    <dbReference type="NCBI Taxonomy" id="2682957"/>
    <lineage>
        <taxon>Eukaryota</taxon>
        <taxon>Fungi</taxon>
        <taxon>Dikarya</taxon>
        <taxon>Basidiomycota</taxon>
        <taxon>Agaricomycotina</taxon>
        <taxon>Agaricomycetes</taxon>
        <taxon>Agaricomycetidae</taxon>
        <taxon>Agaricales</taxon>
        <taxon>Marasmiineae</taxon>
        <taxon>Omphalotaceae</taxon>
        <taxon>Marasmiellus</taxon>
    </lineage>
</organism>
<dbReference type="PANTHER" id="PTHR21397:SF4">
    <property type="entry name" value="ER MEMBRANE PROTEIN COMPLEX SUBUNIT 10"/>
    <property type="match status" value="1"/>
</dbReference>
<keyword evidence="11" id="KW-1185">Reference proteome</keyword>
<keyword evidence="4" id="KW-0812">Transmembrane</keyword>
<dbReference type="Proteomes" id="UP001498398">
    <property type="component" value="Unassembled WGS sequence"/>
</dbReference>
<comment type="similarity">
    <text evidence="2">Belongs to the EMC10 family.</text>
</comment>
<evidence type="ECO:0000256" key="8">
    <source>
        <dbReference type="ARBA" id="ARBA00023136"/>
    </source>
</evidence>
<evidence type="ECO:0000313" key="11">
    <source>
        <dbReference type="Proteomes" id="UP001498398"/>
    </source>
</evidence>
<keyword evidence="6" id="KW-0256">Endoplasmic reticulum</keyword>
<dbReference type="EMBL" id="JBANRG010000002">
    <property type="protein sequence ID" value="KAK7470501.1"/>
    <property type="molecule type" value="Genomic_DNA"/>
</dbReference>
<name>A0ABR1K0E4_9AGAR</name>
<evidence type="ECO:0000313" key="10">
    <source>
        <dbReference type="EMBL" id="KAK7470501.1"/>
    </source>
</evidence>